<evidence type="ECO:0000313" key="3">
    <source>
        <dbReference type="EMBL" id="QEL20280.1"/>
    </source>
</evidence>
<sequence>MSKSAVIIGGGVIGTACAYDLTRSGWRVTVLDRGTIGGACSHGNCGYVCPSHVLPHAGPGAVWSTMKTLFQKNSPLKLRPLSVLSKLSWFLGFARRCNERDMLAAAAGIQALLNSSRTLYDELLAREPIACEWETKGLLFAFHTPHAFEHYAAVDAMLREKFAMPAERYDAAGMLKLEPALKPGVVSGGYLYKSDAQLRPDRLMSGWRTVVESAGGVFRENCEFTGFVEKNGRAVAAKTSQGEVEADAFVVATGAWTPLLNSHLGCKIPIVPGKGYSITMPRPSVCPTFPLIFEEHRVAVSPFQTGYRIGSTMEFAGYDTTMNPKRLGLLRDGATFYLKEPTCEPVQEEWWGWRPMVYDGKPIIDRSPKLPNVLIAAGHGMLGLSMATGTGKLVGEILNDQPPHVDAAAYGLKRFG</sequence>
<dbReference type="SUPFAM" id="SSF54373">
    <property type="entry name" value="FAD-linked reductases, C-terminal domain"/>
    <property type="match status" value="1"/>
</dbReference>
<name>A0A5C1AMR7_9BACT</name>
<dbReference type="OrthoDB" id="9794226at2"/>
<evidence type="ECO:0000256" key="1">
    <source>
        <dbReference type="ARBA" id="ARBA00023002"/>
    </source>
</evidence>
<dbReference type="GO" id="GO:0005737">
    <property type="term" value="C:cytoplasm"/>
    <property type="evidence" value="ECO:0007669"/>
    <property type="project" value="TreeGrafter"/>
</dbReference>
<dbReference type="KEGG" id="lrs:PX52LOC_07372"/>
<accession>A0A5C1AMR7</accession>
<organism evidence="3 4">
    <name type="scientific">Limnoglobus roseus</name>
    <dbReference type="NCBI Taxonomy" id="2598579"/>
    <lineage>
        <taxon>Bacteria</taxon>
        <taxon>Pseudomonadati</taxon>
        <taxon>Planctomycetota</taxon>
        <taxon>Planctomycetia</taxon>
        <taxon>Gemmatales</taxon>
        <taxon>Gemmataceae</taxon>
        <taxon>Limnoglobus</taxon>
    </lineage>
</organism>
<gene>
    <name evidence="3" type="ORF">PX52LOC_07372</name>
</gene>
<dbReference type="EMBL" id="CP042425">
    <property type="protein sequence ID" value="QEL20280.1"/>
    <property type="molecule type" value="Genomic_DNA"/>
</dbReference>
<reference evidence="4" key="1">
    <citation type="submission" date="2019-08" db="EMBL/GenBank/DDBJ databases">
        <title>Limnoglobus roseus gen. nov., sp. nov., a novel freshwater planctomycete with a giant genome from the family Gemmataceae.</title>
        <authorList>
            <person name="Kulichevskaya I.S."/>
            <person name="Naumoff D.G."/>
            <person name="Miroshnikov K."/>
            <person name="Ivanova A."/>
            <person name="Philippov D.A."/>
            <person name="Hakobyan A."/>
            <person name="Rijpstra I.C."/>
            <person name="Sinninghe Damste J.S."/>
            <person name="Liesack W."/>
            <person name="Dedysh S.N."/>
        </authorList>
    </citation>
    <scope>NUCLEOTIDE SEQUENCE [LARGE SCALE GENOMIC DNA]</scope>
    <source>
        <strain evidence="4">PX52</strain>
    </source>
</reference>
<keyword evidence="4" id="KW-1185">Reference proteome</keyword>
<dbReference type="PANTHER" id="PTHR13847">
    <property type="entry name" value="SARCOSINE DEHYDROGENASE-RELATED"/>
    <property type="match status" value="1"/>
</dbReference>
<dbReference type="Pfam" id="PF01266">
    <property type="entry name" value="DAO"/>
    <property type="match status" value="1"/>
</dbReference>
<evidence type="ECO:0000259" key="2">
    <source>
        <dbReference type="Pfam" id="PF01266"/>
    </source>
</evidence>
<dbReference type="Gene3D" id="3.50.50.60">
    <property type="entry name" value="FAD/NAD(P)-binding domain"/>
    <property type="match status" value="2"/>
</dbReference>
<dbReference type="PROSITE" id="PS51257">
    <property type="entry name" value="PROKAR_LIPOPROTEIN"/>
    <property type="match status" value="1"/>
</dbReference>
<dbReference type="InterPro" id="IPR036188">
    <property type="entry name" value="FAD/NAD-bd_sf"/>
</dbReference>
<dbReference type="Gene3D" id="3.30.9.10">
    <property type="entry name" value="D-Amino Acid Oxidase, subunit A, domain 2"/>
    <property type="match status" value="1"/>
</dbReference>
<feature type="domain" description="FAD dependent oxidoreductase" evidence="2">
    <location>
        <begin position="5"/>
        <end position="396"/>
    </location>
</feature>
<dbReference type="AlphaFoldDB" id="A0A5C1AMR7"/>
<proteinExistence type="predicted"/>
<dbReference type="PANTHER" id="PTHR13847:SF289">
    <property type="entry name" value="GLYCINE OXIDASE"/>
    <property type="match status" value="1"/>
</dbReference>
<protein>
    <submittedName>
        <fullName evidence="3">FAD-dependent oxidoreductase</fullName>
    </submittedName>
</protein>
<dbReference type="SUPFAM" id="SSF51905">
    <property type="entry name" value="FAD/NAD(P)-binding domain"/>
    <property type="match status" value="1"/>
</dbReference>
<evidence type="ECO:0000313" key="4">
    <source>
        <dbReference type="Proteomes" id="UP000324974"/>
    </source>
</evidence>
<dbReference type="RefSeq" id="WP_149114595.1">
    <property type="nucleotide sequence ID" value="NZ_CP042425.1"/>
</dbReference>
<keyword evidence="1" id="KW-0560">Oxidoreductase</keyword>
<dbReference type="InterPro" id="IPR006076">
    <property type="entry name" value="FAD-dep_OxRdtase"/>
</dbReference>
<dbReference type="Proteomes" id="UP000324974">
    <property type="component" value="Chromosome"/>
</dbReference>
<dbReference type="GO" id="GO:0016491">
    <property type="term" value="F:oxidoreductase activity"/>
    <property type="evidence" value="ECO:0007669"/>
    <property type="project" value="UniProtKB-KW"/>
</dbReference>